<gene>
    <name evidence="1" type="ORF">QW060_07365</name>
</gene>
<accession>A0ABT8CSK1</accession>
<name>A0ABT8CSK1_9FLAO</name>
<sequence>MEFTQNFLNTDNIKVDGHYVHLFDANNNVLEMFIGEEVRNAVWADDNQLLVTLENGSVRLYQDQINYINI</sequence>
<comment type="caution">
    <text evidence="1">The sequence shown here is derived from an EMBL/GenBank/DDBJ whole genome shotgun (WGS) entry which is preliminary data.</text>
</comment>
<proteinExistence type="predicted"/>
<protein>
    <submittedName>
        <fullName evidence="1">Uncharacterized protein</fullName>
    </submittedName>
</protein>
<organism evidence="1 2">
    <name type="scientific">Paenimyroides ceti</name>
    <dbReference type="NCBI Taxonomy" id="395087"/>
    <lineage>
        <taxon>Bacteria</taxon>
        <taxon>Pseudomonadati</taxon>
        <taxon>Bacteroidota</taxon>
        <taxon>Flavobacteriia</taxon>
        <taxon>Flavobacteriales</taxon>
        <taxon>Flavobacteriaceae</taxon>
        <taxon>Paenimyroides</taxon>
    </lineage>
</organism>
<keyword evidence="2" id="KW-1185">Reference proteome</keyword>
<dbReference type="EMBL" id="JAUFQU010000001">
    <property type="protein sequence ID" value="MDN3706951.1"/>
    <property type="molecule type" value="Genomic_DNA"/>
</dbReference>
<reference evidence="2" key="1">
    <citation type="journal article" date="2019" name="Int. J. Syst. Evol. Microbiol.">
        <title>The Global Catalogue of Microorganisms (GCM) 10K type strain sequencing project: providing services to taxonomists for standard genome sequencing and annotation.</title>
        <authorList>
            <consortium name="The Broad Institute Genomics Platform"/>
            <consortium name="The Broad Institute Genome Sequencing Center for Infectious Disease"/>
            <person name="Wu L."/>
            <person name="Ma J."/>
        </authorList>
    </citation>
    <scope>NUCLEOTIDE SEQUENCE [LARGE SCALE GENOMIC DNA]</scope>
    <source>
        <strain evidence="2">CECT 7184</strain>
    </source>
</reference>
<evidence type="ECO:0000313" key="2">
    <source>
        <dbReference type="Proteomes" id="UP001242368"/>
    </source>
</evidence>
<dbReference type="RefSeq" id="WP_290363000.1">
    <property type="nucleotide sequence ID" value="NZ_JAUFQU010000001.1"/>
</dbReference>
<evidence type="ECO:0000313" key="1">
    <source>
        <dbReference type="EMBL" id="MDN3706951.1"/>
    </source>
</evidence>
<dbReference type="Proteomes" id="UP001242368">
    <property type="component" value="Unassembled WGS sequence"/>
</dbReference>